<proteinExistence type="predicted"/>
<organism evidence="2 3">
    <name type="scientific">Prauserella marina</name>
    <dbReference type="NCBI Taxonomy" id="530584"/>
    <lineage>
        <taxon>Bacteria</taxon>
        <taxon>Bacillati</taxon>
        <taxon>Actinomycetota</taxon>
        <taxon>Actinomycetes</taxon>
        <taxon>Pseudonocardiales</taxon>
        <taxon>Pseudonocardiaceae</taxon>
        <taxon>Prauserella</taxon>
    </lineage>
</organism>
<dbReference type="Proteomes" id="UP000199494">
    <property type="component" value="Unassembled WGS sequence"/>
</dbReference>
<evidence type="ECO:0000256" key="1">
    <source>
        <dbReference type="SAM" id="MobiDB-lite"/>
    </source>
</evidence>
<evidence type="ECO:0000313" key="2">
    <source>
        <dbReference type="EMBL" id="SDD05866.1"/>
    </source>
</evidence>
<feature type="region of interest" description="Disordered" evidence="1">
    <location>
        <begin position="156"/>
        <end position="291"/>
    </location>
</feature>
<dbReference type="STRING" id="530584.SAMN05421630_105381"/>
<dbReference type="EMBL" id="FMZE01000005">
    <property type="protein sequence ID" value="SDD05866.1"/>
    <property type="molecule type" value="Genomic_DNA"/>
</dbReference>
<gene>
    <name evidence="2" type="ORF">SAMN05421630_105381</name>
</gene>
<feature type="region of interest" description="Disordered" evidence="1">
    <location>
        <begin position="110"/>
        <end position="138"/>
    </location>
</feature>
<name>A0A1G6RPK4_9PSEU</name>
<feature type="compositionally biased region" description="Basic residues" evidence="1">
    <location>
        <begin position="220"/>
        <end position="230"/>
    </location>
</feature>
<accession>A0A1G6RPK4</accession>
<reference evidence="2 3" key="1">
    <citation type="submission" date="2016-10" db="EMBL/GenBank/DDBJ databases">
        <authorList>
            <person name="de Groot N.N."/>
        </authorList>
    </citation>
    <scope>NUCLEOTIDE SEQUENCE [LARGE SCALE GENOMIC DNA]</scope>
    <source>
        <strain evidence="2 3">CGMCC 4.5506</strain>
    </source>
</reference>
<dbReference type="AlphaFoldDB" id="A0A1G6RPK4"/>
<feature type="region of interest" description="Disordered" evidence="1">
    <location>
        <begin position="1"/>
        <end position="32"/>
    </location>
</feature>
<keyword evidence="3" id="KW-1185">Reference proteome</keyword>
<sequence length="291" mass="31300">MPRRKRSWTDALAGPGRGCLGGESPFRRASPALRTPRSALVLTRSAFPTPRSAWGPSSVLGSRSALGPAPALGCESLVPDAEFRVQDREFCLSARVPRPDRRVLHWRPRVPRSSCRDPHRCPPGSPSGPRGAAFDSASPAYLSSGGAFVRRVRPMPTAPSVERPSSVRRPASGVRHPASSIRRPAPGTRHPAPGARHPGGHLASPTRTFPAPTGISPPGRRSHRPGRGPRRPGCGSRRSVRRSRHPECASGAHQRGSHRPERGSRRPGCGSRRPGRWTSVRSNALRRPALG</sequence>
<protein>
    <submittedName>
        <fullName evidence="2">Uncharacterized protein</fullName>
    </submittedName>
</protein>
<evidence type="ECO:0000313" key="3">
    <source>
        <dbReference type="Proteomes" id="UP000199494"/>
    </source>
</evidence>